<keyword evidence="3" id="KW-1185">Reference proteome</keyword>
<dbReference type="InterPro" id="IPR058322">
    <property type="entry name" value="DUF8009"/>
</dbReference>
<proteinExistence type="predicted"/>
<evidence type="ECO:0000313" key="3">
    <source>
        <dbReference type="Proteomes" id="UP000199607"/>
    </source>
</evidence>
<sequence>MSDERGDDVGGPDPSVIRSVAVTVDDVVAAVEAAERGRPRLVLRITPPFYGRMRARIHREGGEGDYGDYEGNVDADPIHLAPERFLAADAPPYPDVDEVEDRLRERGEYDVETHRSAYTEAVESWRTAVRDAFVDSVTVDTEAGPHEILVKRLG</sequence>
<dbReference type="Proteomes" id="UP000199607">
    <property type="component" value="Unassembled WGS sequence"/>
</dbReference>
<accession>A0A1I4I801</accession>
<dbReference type="STRING" id="553466.SAMN04487950_4015"/>
<reference evidence="3" key="1">
    <citation type="submission" date="2016-10" db="EMBL/GenBank/DDBJ databases">
        <authorList>
            <person name="Varghese N."/>
            <person name="Submissions S."/>
        </authorList>
    </citation>
    <scope>NUCLEOTIDE SEQUENCE [LARGE SCALE GENOMIC DNA]</scope>
    <source>
        <strain evidence="3">CGMCC 1.7738</strain>
    </source>
</reference>
<organism evidence="2 3">
    <name type="scientific">Halogranum rubrum</name>
    <dbReference type="NCBI Taxonomy" id="553466"/>
    <lineage>
        <taxon>Archaea</taxon>
        <taxon>Methanobacteriati</taxon>
        <taxon>Methanobacteriota</taxon>
        <taxon>Stenosarchaea group</taxon>
        <taxon>Halobacteria</taxon>
        <taxon>Halobacteriales</taxon>
        <taxon>Haloferacaceae</taxon>
    </lineage>
</organism>
<evidence type="ECO:0000313" key="2">
    <source>
        <dbReference type="EMBL" id="SFL50183.1"/>
    </source>
</evidence>
<name>A0A1I4I801_9EURY</name>
<dbReference type="Pfam" id="PF26033">
    <property type="entry name" value="DUF8009"/>
    <property type="match status" value="1"/>
</dbReference>
<dbReference type="AlphaFoldDB" id="A0A1I4I801"/>
<gene>
    <name evidence="2" type="ORF">SAMN04487950_4015</name>
</gene>
<dbReference type="RefSeq" id="WP_089871973.1">
    <property type="nucleotide sequence ID" value="NZ_FOTC01000007.1"/>
</dbReference>
<evidence type="ECO:0000259" key="1">
    <source>
        <dbReference type="Pfam" id="PF26033"/>
    </source>
</evidence>
<feature type="domain" description="DUF8009" evidence="1">
    <location>
        <begin position="12"/>
        <end position="154"/>
    </location>
</feature>
<protein>
    <recommendedName>
        <fullName evidence="1">DUF8009 domain-containing protein</fullName>
    </recommendedName>
</protein>
<dbReference type="EMBL" id="FOTC01000007">
    <property type="protein sequence ID" value="SFL50183.1"/>
    <property type="molecule type" value="Genomic_DNA"/>
</dbReference>